<dbReference type="PANTHER" id="PTHR34406">
    <property type="entry name" value="PROTEIN YCEI"/>
    <property type="match status" value="1"/>
</dbReference>
<dbReference type="Pfam" id="PF04264">
    <property type="entry name" value="YceI"/>
    <property type="match status" value="1"/>
</dbReference>
<dbReference type="SMART" id="SM00867">
    <property type="entry name" value="YceI"/>
    <property type="match status" value="1"/>
</dbReference>
<dbReference type="Proteomes" id="UP000278351">
    <property type="component" value="Unassembled WGS sequence"/>
</dbReference>
<dbReference type="AlphaFoldDB" id="A0A3N4Q098"/>
<evidence type="ECO:0000313" key="2">
    <source>
        <dbReference type="EMBL" id="RPE13055.1"/>
    </source>
</evidence>
<accession>A0A3N4Q098</accession>
<dbReference type="InterPro" id="IPR007372">
    <property type="entry name" value="Lipid/polyisoprenoid-bd_YceI"/>
</dbReference>
<dbReference type="SUPFAM" id="SSF101874">
    <property type="entry name" value="YceI-like"/>
    <property type="match status" value="1"/>
</dbReference>
<evidence type="ECO:0000313" key="3">
    <source>
        <dbReference type="Proteomes" id="UP000278351"/>
    </source>
</evidence>
<name>A0A3N4Q098_9BACT</name>
<protein>
    <submittedName>
        <fullName evidence="2">YceI family protein</fullName>
    </submittedName>
</protein>
<evidence type="ECO:0000259" key="1">
    <source>
        <dbReference type="SMART" id="SM00867"/>
    </source>
</evidence>
<dbReference type="Gene3D" id="2.40.128.110">
    <property type="entry name" value="Lipid/polyisoprenoid-binding, YceI-like"/>
    <property type="match status" value="1"/>
</dbReference>
<dbReference type="InterPro" id="IPR036761">
    <property type="entry name" value="TTHA0802/YceI-like_sf"/>
</dbReference>
<feature type="domain" description="Lipid/polyisoprenoid-binding YceI-like" evidence="1">
    <location>
        <begin position="59"/>
        <end position="238"/>
    </location>
</feature>
<sequence length="238" mass="26818">MFGWATEHTWNKNHIMRTHIRLLFFMAILAAACQQAPKADKAEVTDVQAVKQPDENGHHHRLDTAASHLFWIGTKPTGEHKGSFRFSSGELHMKDSVLTSGQFVIDIRSLSNIDLATQPDMKKKLETELLGPNFFDAAQFPAARFEITEVQEFNPATAGKDVLLKDANYTIKGNLTIKDVSKNISFPAKIVRKDGKVMATADFNIDRTQWGMTYRADKSVQDKLINSIVNIRFEIVTK</sequence>
<gene>
    <name evidence="2" type="ORF">EGT74_05835</name>
</gene>
<dbReference type="PANTHER" id="PTHR34406:SF1">
    <property type="entry name" value="PROTEIN YCEI"/>
    <property type="match status" value="1"/>
</dbReference>
<proteinExistence type="predicted"/>
<dbReference type="EMBL" id="RPDH01000001">
    <property type="protein sequence ID" value="RPE13055.1"/>
    <property type="molecule type" value="Genomic_DNA"/>
</dbReference>
<reference evidence="2 3" key="1">
    <citation type="submission" date="2018-11" db="EMBL/GenBank/DDBJ databases">
        <title>Chitinophaga lutea sp.nov., isolate from arsenic contaminated soil.</title>
        <authorList>
            <person name="Zong Y."/>
        </authorList>
    </citation>
    <scope>NUCLEOTIDE SEQUENCE [LARGE SCALE GENOMIC DNA]</scope>
    <source>
        <strain evidence="2 3">ZY74</strain>
    </source>
</reference>
<keyword evidence="3" id="KW-1185">Reference proteome</keyword>
<organism evidence="2 3">
    <name type="scientific">Chitinophaga lutea</name>
    <dbReference type="NCBI Taxonomy" id="2488634"/>
    <lineage>
        <taxon>Bacteria</taxon>
        <taxon>Pseudomonadati</taxon>
        <taxon>Bacteroidota</taxon>
        <taxon>Chitinophagia</taxon>
        <taxon>Chitinophagales</taxon>
        <taxon>Chitinophagaceae</taxon>
        <taxon>Chitinophaga</taxon>
    </lineage>
</organism>
<comment type="caution">
    <text evidence="2">The sequence shown here is derived from an EMBL/GenBank/DDBJ whole genome shotgun (WGS) entry which is preliminary data.</text>
</comment>